<evidence type="ECO:0000256" key="6">
    <source>
        <dbReference type="ARBA" id="ARBA00023235"/>
    </source>
</evidence>
<dbReference type="GO" id="GO:0042840">
    <property type="term" value="P:D-glucuronate catabolic process"/>
    <property type="evidence" value="ECO:0007669"/>
    <property type="project" value="TreeGrafter"/>
</dbReference>
<protein>
    <recommendedName>
        <fullName evidence="5 7">Uronate isomerase</fullName>
        <ecNumber evidence="4 7">5.3.1.12</ecNumber>
    </recommendedName>
    <alternativeName>
        <fullName evidence="7">Glucuronate isomerase</fullName>
    </alternativeName>
    <alternativeName>
        <fullName evidence="7">Uronic isomerase</fullName>
    </alternativeName>
</protein>
<keyword evidence="9" id="KW-1185">Reference proteome</keyword>
<dbReference type="AlphaFoldDB" id="A0A1Q2L2G2"/>
<comment type="pathway">
    <text evidence="2 7">Carbohydrate metabolism; pentose and glucuronate interconversion.</text>
</comment>
<sequence>MKTFITDDFLLYNETAKTLYHDIAKHLPIVDYHNHLSPEEIYEDKNYTNITEIWLGGDHYKWRAMRANGISEEYITGDKSDYEKFLAWAKTVPNMFGNPLYHWTHLELLRYFGIDELLNEETAPAIWEEANRKLAAPELSVRSILKKDKVEFVGTTDDPTDDLAIHQKLAKEDFSSDVSPSFRPDKGLGIEKDEFLPWVKKLGEAVGSSIANYSDFLEALSDRVDYFDRHGCRSSDHGISVLFFEKAEKEDVAAVFQKRLRGEALTMKEVDQFKTYTLLTLGGLYTKKRWVMQLHLSPLRNNNTKMFNRLGPDSGFDSIGDLLLADKLSGLLDAMDVKDELPKTVLYSLNSRDNNVIAAMAGNFQNAETPGKVQAGTAWWFNDHIDGMEDQMKTLANIGLISNFIGMLTDSRSFLSFSRHEYFRRILCNLLGSWAEEGKVPRDMELLGKYVENICYYNARRFFDIKEKAVSSSGLL</sequence>
<evidence type="ECO:0000313" key="8">
    <source>
        <dbReference type="EMBL" id="AQQ54631.1"/>
    </source>
</evidence>
<evidence type="ECO:0000256" key="3">
    <source>
        <dbReference type="ARBA" id="ARBA00008397"/>
    </source>
</evidence>
<evidence type="ECO:0000313" key="9">
    <source>
        <dbReference type="Proteomes" id="UP000188184"/>
    </source>
</evidence>
<evidence type="ECO:0000256" key="7">
    <source>
        <dbReference type="HAMAP-Rule" id="MF_00675"/>
    </source>
</evidence>
<keyword evidence="6 7" id="KW-0413">Isomerase</keyword>
<dbReference type="PANTHER" id="PTHR30068">
    <property type="entry name" value="URONATE ISOMERASE"/>
    <property type="match status" value="1"/>
</dbReference>
<accession>A0A1Q2L2G2</accession>
<evidence type="ECO:0000256" key="5">
    <source>
        <dbReference type="ARBA" id="ARBA00020555"/>
    </source>
</evidence>
<dbReference type="InterPro" id="IPR003766">
    <property type="entry name" value="Uronate_isomerase"/>
</dbReference>
<comment type="catalytic activity">
    <reaction evidence="7">
        <text>aldehydo-D-galacturonate = keto-D-tagaturonate</text>
        <dbReference type="Rhea" id="RHEA:27702"/>
        <dbReference type="ChEBI" id="CHEBI:12952"/>
        <dbReference type="ChEBI" id="CHEBI:17886"/>
    </reaction>
</comment>
<dbReference type="Gene3D" id="1.10.2020.10">
    <property type="entry name" value="uronate isomerase, domain 2, chain A"/>
    <property type="match status" value="1"/>
</dbReference>
<dbReference type="OrthoDB" id="9766564at2"/>
<evidence type="ECO:0000256" key="1">
    <source>
        <dbReference type="ARBA" id="ARBA00001165"/>
    </source>
</evidence>
<dbReference type="EC" id="5.3.1.12" evidence="4 7"/>
<dbReference type="Gene3D" id="3.20.20.140">
    <property type="entry name" value="Metal-dependent hydrolases"/>
    <property type="match status" value="1"/>
</dbReference>
<dbReference type="GO" id="GO:0019698">
    <property type="term" value="P:D-galacturonate catabolic process"/>
    <property type="evidence" value="ECO:0007669"/>
    <property type="project" value="TreeGrafter"/>
</dbReference>
<comment type="catalytic activity">
    <reaction evidence="1 7">
        <text>D-glucuronate = D-fructuronate</text>
        <dbReference type="Rhea" id="RHEA:13049"/>
        <dbReference type="ChEBI" id="CHEBI:58720"/>
        <dbReference type="ChEBI" id="CHEBI:59863"/>
        <dbReference type="EC" id="5.3.1.12"/>
    </reaction>
</comment>
<gene>
    <name evidence="7" type="primary">uxaC</name>
    <name evidence="8" type="ORF">B0X71_16990</name>
</gene>
<dbReference type="EMBL" id="CP019640">
    <property type="protein sequence ID" value="AQQ54631.1"/>
    <property type="molecule type" value="Genomic_DNA"/>
</dbReference>
<dbReference type="InterPro" id="IPR032466">
    <property type="entry name" value="Metal_Hydrolase"/>
</dbReference>
<dbReference type="KEGG" id="pmar:B0X71_16990"/>
<reference evidence="8 9" key="1">
    <citation type="submission" date="2017-02" db="EMBL/GenBank/DDBJ databases">
        <title>The complete genomic sequence of a novel cold adapted crude oil-degrading bacterium Planococcus qaidamina Y42.</title>
        <authorList>
            <person name="Yang R."/>
        </authorList>
    </citation>
    <scope>NUCLEOTIDE SEQUENCE [LARGE SCALE GENOMIC DNA]</scope>
    <source>
        <strain evidence="8 9">Y42</strain>
    </source>
</reference>
<name>A0A1Q2L2G2_9BACL</name>
<evidence type="ECO:0000256" key="2">
    <source>
        <dbReference type="ARBA" id="ARBA00004892"/>
    </source>
</evidence>
<dbReference type="NCBIfam" id="NF002794">
    <property type="entry name" value="PRK02925.1"/>
    <property type="match status" value="1"/>
</dbReference>
<proteinExistence type="inferred from homology"/>
<dbReference type="Pfam" id="PF02614">
    <property type="entry name" value="UxaC"/>
    <property type="match status" value="1"/>
</dbReference>
<evidence type="ECO:0000256" key="4">
    <source>
        <dbReference type="ARBA" id="ARBA00012546"/>
    </source>
</evidence>
<dbReference type="Proteomes" id="UP000188184">
    <property type="component" value="Chromosome"/>
</dbReference>
<dbReference type="UniPathway" id="UPA00246"/>
<dbReference type="HAMAP" id="MF_00675">
    <property type="entry name" value="UxaC"/>
    <property type="match status" value="1"/>
</dbReference>
<dbReference type="RefSeq" id="WP_077590527.1">
    <property type="nucleotide sequence ID" value="NZ_CP019640.1"/>
</dbReference>
<comment type="similarity">
    <text evidence="3 7">Belongs to the metallo-dependent hydrolases superfamily. Uronate isomerase family.</text>
</comment>
<dbReference type="SUPFAM" id="SSF51556">
    <property type="entry name" value="Metallo-dependent hydrolases"/>
    <property type="match status" value="1"/>
</dbReference>
<organism evidence="8 9">
    <name type="scientific">Planococcus lenghuensis</name>
    <dbReference type="NCBI Taxonomy" id="2213202"/>
    <lineage>
        <taxon>Bacteria</taxon>
        <taxon>Bacillati</taxon>
        <taxon>Bacillota</taxon>
        <taxon>Bacilli</taxon>
        <taxon>Bacillales</taxon>
        <taxon>Caryophanaceae</taxon>
        <taxon>Planococcus</taxon>
    </lineage>
</organism>
<dbReference type="GO" id="GO:0008880">
    <property type="term" value="F:glucuronate isomerase activity"/>
    <property type="evidence" value="ECO:0007669"/>
    <property type="project" value="UniProtKB-UniRule"/>
</dbReference>
<dbReference type="PANTHER" id="PTHR30068:SF4">
    <property type="entry name" value="URONATE ISOMERASE"/>
    <property type="match status" value="1"/>
</dbReference>